<keyword evidence="10" id="KW-1185">Reference proteome</keyword>
<dbReference type="SUPFAM" id="SSF52833">
    <property type="entry name" value="Thioredoxin-like"/>
    <property type="match status" value="1"/>
</dbReference>
<keyword evidence="6" id="KW-0676">Redox-active center</keyword>
<feature type="domain" description="Disulphide bond isomerase DsbC/G N-terminal" evidence="7">
    <location>
        <begin position="32"/>
        <end position="95"/>
    </location>
</feature>
<dbReference type="InterPro" id="IPR051470">
    <property type="entry name" value="Thiol:disulfide_interchange"/>
</dbReference>
<dbReference type="EMBL" id="CP000483">
    <property type="protein sequence ID" value="ABL01373.1"/>
    <property type="molecule type" value="Genomic_DNA"/>
</dbReference>
<dbReference type="OrthoDB" id="9800545at2"/>
<evidence type="ECO:0000259" key="8">
    <source>
        <dbReference type="Pfam" id="PF13098"/>
    </source>
</evidence>
<geneLocation type="plasmid" evidence="9 10">
    <name>pPRO1</name>
</geneLocation>
<dbReference type="HOGENOM" id="CLU_083593_1_1_7"/>
<reference evidence="9 10" key="1">
    <citation type="submission" date="2006-10" db="EMBL/GenBank/DDBJ databases">
        <title>Complete sequence of plasmid pPRO1 of Pelobacter propionicus DSM 2379.</title>
        <authorList>
            <consortium name="US DOE Joint Genome Institute"/>
            <person name="Copeland A."/>
            <person name="Lucas S."/>
            <person name="Lapidus A."/>
            <person name="Barry K."/>
            <person name="Detter J.C."/>
            <person name="Glavina del Rio T."/>
            <person name="Hammon N."/>
            <person name="Israni S."/>
            <person name="Dalin E."/>
            <person name="Tice H."/>
            <person name="Pitluck S."/>
            <person name="Saunders E."/>
            <person name="Brettin T."/>
            <person name="Bruce D."/>
            <person name="Han C."/>
            <person name="Tapia R."/>
            <person name="Schmutz J."/>
            <person name="Larimer F."/>
            <person name="Land M."/>
            <person name="Hauser L."/>
            <person name="Kyrpides N."/>
            <person name="Kim E."/>
            <person name="Lovley D."/>
            <person name="Richardson P."/>
        </authorList>
    </citation>
    <scope>NUCLEOTIDE SEQUENCE [LARGE SCALE GENOMIC DNA]</scope>
    <source>
        <strain evidence="10">DSM 2379 / NBRC 103807 / OttBd1</strain>
        <plasmid evidence="10">Plasmid pPRO1</plasmid>
    </source>
</reference>
<dbReference type="Pfam" id="PF10411">
    <property type="entry name" value="DsbC_N"/>
    <property type="match status" value="1"/>
</dbReference>
<dbReference type="eggNOG" id="COG1651">
    <property type="taxonomic scope" value="Bacteria"/>
</dbReference>
<dbReference type="PANTHER" id="PTHR35272">
    <property type="entry name" value="THIOL:DISULFIDE INTERCHANGE PROTEIN DSBC-RELATED"/>
    <property type="match status" value="1"/>
</dbReference>
<dbReference type="InterPro" id="IPR036249">
    <property type="entry name" value="Thioredoxin-like_sf"/>
</dbReference>
<feature type="domain" description="Thioredoxin-like fold" evidence="8">
    <location>
        <begin position="125"/>
        <end position="231"/>
    </location>
</feature>
<dbReference type="KEGG" id="ppd:Ppro_3784"/>
<evidence type="ECO:0000256" key="5">
    <source>
        <dbReference type="ARBA" id="ARBA00023157"/>
    </source>
</evidence>
<dbReference type="AlphaFoldDB" id="A0R7R5"/>
<evidence type="ECO:0000259" key="7">
    <source>
        <dbReference type="Pfam" id="PF10411"/>
    </source>
</evidence>
<accession>A0R7R5</accession>
<dbReference type="InterPro" id="IPR009094">
    <property type="entry name" value="DiS-bond_isomerase_DsbC/G_N_sf"/>
</dbReference>
<dbReference type="PANTHER" id="PTHR35272:SF3">
    <property type="entry name" value="THIOL:DISULFIDE INTERCHANGE PROTEIN DSBC"/>
    <property type="match status" value="1"/>
</dbReference>
<dbReference type="SUPFAM" id="SSF54423">
    <property type="entry name" value="DsbC/DsbG N-terminal domain-like"/>
    <property type="match status" value="1"/>
</dbReference>
<proteinExistence type="inferred from homology"/>
<evidence type="ECO:0000256" key="1">
    <source>
        <dbReference type="ARBA" id="ARBA00004418"/>
    </source>
</evidence>
<name>A0R7R5_PELPD</name>
<evidence type="ECO:0000256" key="6">
    <source>
        <dbReference type="ARBA" id="ARBA00023284"/>
    </source>
</evidence>
<sequence>MKRKTVAAGFALCAAVAGVGVGVIRAENKPDPNVARAIEELKKQLPNISAPQISESEIPGLFKLVAGQQIMYWSPGGYMIVGEMYDVKKGKNITAEQRQEIMKEYETVLSKKVQKMPLDNAVKIGNGKNVVIEFTDPDCPYCKKMGKFLDEQKNITRYVFLFPLKMHPNAHAKSAYVLSQTDKQEALKRVFSGEFDKKPVPEAIASAKDQVNKNIKLGEELGISGTPTVFVNGSLVRGVDFKRLKMLLESGQS</sequence>
<keyword evidence="5" id="KW-1015">Disulfide bond</keyword>
<dbReference type="GO" id="GO:0016853">
    <property type="term" value="F:isomerase activity"/>
    <property type="evidence" value="ECO:0007669"/>
    <property type="project" value="UniProtKB-KW"/>
</dbReference>
<organism evidence="9 10">
    <name type="scientific">Pelobacter propionicus (strain DSM 2379 / NBRC 103807 / OttBd1)</name>
    <dbReference type="NCBI Taxonomy" id="338966"/>
    <lineage>
        <taxon>Bacteria</taxon>
        <taxon>Pseudomonadati</taxon>
        <taxon>Thermodesulfobacteriota</taxon>
        <taxon>Desulfuromonadia</taxon>
        <taxon>Desulfuromonadales</taxon>
        <taxon>Desulfuromonadaceae</taxon>
        <taxon>Pelobacter</taxon>
    </lineage>
</organism>
<dbReference type="InterPro" id="IPR033954">
    <property type="entry name" value="DiS-bond_Isoase_DsbC/G"/>
</dbReference>
<dbReference type="Pfam" id="PF13098">
    <property type="entry name" value="Thioredoxin_2"/>
    <property type="match status" value="1"/>
</dbReference>
<dbReference type="InterPro" id="IPR012336">
    <property type="entry name" value="Thioredoxin-like_fold"/>
</dbReference>
<comment type="similarity">
    <text evidence="2">Belongs to the thioredoxin family. DsbC subfamily.</text>
</comment>
<keyword evidence="9" id="KW-0413">Isomerase</keyword>
<protein>
    <submittedName>
        <fullName evidence="9">Protein-disulfide isomerase</fullName>
    </submittedName>
</protein>
<keyword evidence="3" id="KW-0732">Signal</keyword>
<dbReference type="Proteomes" id="UP000006732">
    <property type="component" value="Plasmid pPRO1"/>
</dbReference>
<dbReference type="InterPro" id="IPR018950">
    <property type="entry name" value="DiS-bond_isomerase_DsbC/G_N"/>
</dbReference>
<keyword evidence="9" id="KW-0614">Plasmid</keyword>
<comment type="subcellular location">
    <subcellularLocation>
        <location evidence="1">Periplasm</location>
    </subcellularLocation>
</comment>
<dbReference type="RefSeq" id="WP_011733892.1">
    <property type="nucleotide sequence ID" value="NC_008607.1"/>
</dbReference>
<gene>
    <name evidence="9" type="ordered locus">Ppro_3784</name>
</gene>
<evidence type="ECO:0000256" key="4">
    <source>
        <dbReference type="ARBA" id="ARBA00022764"/>
    </source>
</evidence>
<dbReference type="CDD" id="cd03020">
    <property type="entry name" value="DsbA_DsbC_DsbG"/>
    <property type="match status" value="1"/>
</dbReference>
<keyword evidence="4" id="KW-0574">Periplasm</keyword>
<evidence type="ECO:0000313" key="10">
    <source>
        <dbReference type="Proteomes" id="UP000006732"/>
    </source>
</evidence>
<dbReference type="GO" id="GO:0042597">
    <property type="term" value="C:periplasmic space"/>
    <property type="evidence" value="ECO:0007669"/>
    <property type="project" value="UniProtKB-SubCell"/>
</dbReference>
<dbReference type="Gene3D" id="3.10.450.70">
    <property type="entry name" value="Disulphide bond isomerase, DsbC/G, N-terminal"/>
    <property type="match status" value="1"/>
</dbReference>
<evidence type="ECO:0000313" key="9">
    <source>
        <dbReference type="EMBL" id="ABL01373.1"/>
    </source>
</evidence>
<evidence type="ECO:0000256" key="2">
    <source>
        <dbReference type="ARBA" id="ARBA00009813"/>
    </source>
</evidence>
<evidence type="ECO:0000256" key="3">
    <source>
        <dbReference type="ARBA" id="ARBA00022729"/>
    </source>
</evidence>
<dbReference type="Gene3D" id="3.40.30.10">
    <property type="entry name" value="Glutaredoxin"/>
    <property type="match status" value="1"/>
</dbReference>